<name>A0AAV5T0L2_9BILA</name>
<evidence type="ECO:0000256" key="2">
    <source>
        <dbReference type="ARBA" id="ARBA00011057"/>
    </source>
</evidence>
<dbReference type="Pfam" id="PF15433">
    <property type="entry name" value="MRP-S31"/>
    <property type="match status" value="1"/>
</dbReference>
<dbReference type="AlphaFoldDB" id="A0AAV5T0L2"/>
<comment type="subcellular location">
    <subcellularLocation>
        <location evidence="1">Mitochondrion</location>
    </subcellularLocation>
</comment>
<dbReference type="InterPro" id="IPR026299">
    <property type="entry name" value="MRP-S31"/>
</dbReference>
<dbReference type="GO" id="GO:0003735">
    <property type="term" value="F:structural constituent of ribosome"/>
    <property type="evidence" value="ECO:0007669"/>
    <property type="project" value="InterPro"/>
</dbReference>
<keyword evidence="3" id="KW-0809">Transit peptide</keyword>
<reference evidence="9" key="1">
    <citation type="submission" date="2023-10" db="EMBL/GenBank/DDBJ databases">
        <title>Genome assembly of Pristionchus species.</title>
        <authorList>
            <person name="Yoshida K."/>
            <person name="Sommer R.J."/>
        </authorList>
    </citation>
    <scope>NUCLEOTIDE SEQUENCE</scope>
    <source>
        <strain evidence="9">RS0144</strain>
    </source>
</reference>
<evidence type="ECO:0000256" key="5">
    <source>
        <dbReference type="ARBA" id="ARBA00023128"/>
    </source>
</evidence>
<evidence type="ECO:0000256" key="6">
    <source>
        <dbReference type="ARBA" id="ARBA00023274"/>
    </source>
</evidence>
<sequence>SMLLRTIGGLVRSGLSSGGRTVRALSAAAQNGDEEEKKKDVSPKELLGDEILKAVDDVAEELGGDKEKKKGLKLSLLSRLISHEKDTFESATHDHTNEMLSDPGVLAVLKEAAAHTKPLPNAIHERKAKRGLVLLRKEVFYQAVQSGYSAEEARRISMEAVDEAEKRVEEKRSGEIEKIESGEIEKRGKEETREEKEQKLFELAYDMAQKMLYGEDGAEGKLAALAIKVLEVDPSIPSFLHSKTRLNIFKKEDLSRLKTRRIGFWEEWEERAAKTWNESLGPENAFQEQIEWTKKGAQWPYPINNEYLIGEEEKVPFFEHIFVDRRLAASNLPKDGPIAHFMHLVAIGLSKNSHMTAEKKQRHIQWFISFFNEEKQALVHKLHEQEQAAAAAS</sequence>
<evidence type="ECO:0000313" key="10">
    <source>
        <dbReference type="Proteomes" id="UP001432027"/>
    </source>
</evidence>
<organism evidence="9 10">
    <name type="scientific">Pristionchus entomophagus</name>
    <dbReference type="NCBI Taxonomy" id="358040"/>
    <lineage>
        <taxon>Eukaryota</taxon>
        <taxon>Metazoa</taxon>
        <taxon>Ecdysozoa</taxon>
        <taxon>Nematoda</taxon>
        <taxon>Chromadorea</taxon>
        <taxon>Rhabditida</taxon>
        <taxon>Rhabditina</taxon>
        <taxon>Diplogasteromorpha</taxon>
        <taxon>Diplogasteroidea</taxon>
        <taxon>Neodiplogasteridae</taxon>
        <taxon>Pristionchus</taxon>
    </lineage>
</organism>
<dbReference type="PANTHER" id="PTHR13231:SF3">
    <property type="entry name" value="SMALL RIBOSOMAL SUBUNIT PROTEIN MS31"/>
    <property type="match status" value="1"/>
</dbReference>
<protein>
    <recommendedName>
        <fullName evidence="7">Small ribosomal subunit protein mS31</fullName>
    </recommendedName>
    <alternativeName>
        <fullName evidence="8">28S ribosomal protein S31, mitochondrial</fullName>
    </alternativeName>
</protein>
<dbReference type="EMBL" id="BTSX01000003">
    <property type="protein sequence ID" value="GMS89000.1"/>
    <property type="molecule type" value="Genomic_DNA"/>
</dbReference>
<keyword evidence="10" id="KW-1185">Reference proteome</keyword>
<evidence type="ECO:0000256" key="8">
    <source>
        <dbReference type="ARBA" id="ARBA00035363"/>
    </source>
</evidence>
<evidence type="ECO:0000256" key="7">
    <source>
        <dbReference type="ARBA" id="ARBA00035133"/>
    </source>
</evidence>
<dbReference type="Proteomes" id="UP001432027">
    <property type="component" value="Unassembled WGS sequence"/>
</dbReference>
<comment type="similarity">
    <text evidence="2">Belongs to the mitochondrion-specific ribosomal protein mS31 family.</text>
</comment>
<gene>
    <name evidence="9" type="ORF">PENTCL1PPCAC_11175</name>
</gene>
<dbReference type="GO" id="GO:0005763">
    <property type="term" value="C:mitochondrial small ribosomal subunit"/>
    <property type="evidence" value="ECO:0007669"/>
    <property type="project" value="InterPro"/>
</dbReference>
<evidence type="ECO:0000313" key="9">
    <source>
        <dbReference type="EMBL" id="GMS89000.1"/>
    </source>
</evidence>
<evidence type="ECO:0000256" key="4">
    <source>
        <dbReference type="ARBA" id="ARBA00022980"/>
    </source>
</evidence>
<comment type="caution">
    <text evidence="9">The sequence shown here is derived from an EMBL/GenBank/DDBJ whole genome shotgun (WGS) entry which is preliminary data.</text>
</comment>
<dbReference type="PANTHER" id="PTHR13231">
    <property type="entry name" value="MITOCHONDRIAL RIBOSOMAL PROTEIN S31"/>
    <property type="match status" value="1"/>
</dbReference>
<feature type="non-terminal residue" evidence="9">
    <location>
        <position position="1"/>
    </location>
</feature>
<keyword evidence="4" id="KW-0689">Ribosomal protein</keyword>
<evidence type="ECO:0000256" key="1">
    <source>
        <dbReference type="ARBA" id="ARBA00004173"/>
    </source>
</evidence>
<keyword evidence="5" id="KW-0496">Mitochondrion</keyword>
<evidence type="ECO:0000256" key="3">
    <source>
        <dbReference type="ARBA" id="ARBA00022946"/>
    </source>
</evidence>
<accession>A0AAV5T0L2</accession>
<keyword evidence="6" id="KW-0687">Ribonucleoprotein</keyword>
<proteinExistence type="inferred from homology"/>